<dbReference type="InterPro" id="IPR032816">
    <property type="entry name" value="VTT_dom"/>
</dbReference>
<sequence>MTHTRFLAEDADRRQVAVGMAIFALLLVAGGLLTSRFLWLFEEPDAIREAVTAFGPFAPLAFVLMQAAQVVVAPIPSHVLSFAAGYLFGPVWGFVYSMTGAIAGTLVALVIARRYGRPVVERFVASEALDRFDAYLGEYGLAGVFVVFLLPGFPDDVVCLVAGCSDLDIRKILAVATLGRIPGYLVLVLSGAGVAEGQLYGSVSLLLAAAAVGGLLFWRRKRLLEWLRRQLADDDDGRHQPGS</sequence>
<dbReference type="PANTHER" id="PTHR12677:SF59">
    <property type="entry name" value="GOLGI APPARATUS MEMBRANE PROTEIN TVP38-RELATED"/>
    <property type="match status" value="1"/>
</dbReference>
<dbReference type="Pfam" id="PF09335">
    <property type="entry name" value="VTT_dom"/>
    <property type="match status" value="1"/>
</dbReference>
<dbReference type="PANTHER" id="PTHR12677">
    <property type="entry name" value="GOLGI APPARATUS MEMBRANE PROTEIN TVP38-RELATED"/>
    <property type="match status" value="1"/>
</dbReference>
<dbReference type="RefSeq" id="WP_256400980.1">
    <property type="nucleotide sequence ID" value="NZ_JANHJR010000003.1"/>
</dbReference>
<reference evidence="8 9" key="1">
    <citation type="journal article" date="2019" name="Int. J. Syst. Evol. Microbiol.">
        <title>The Global Catalogue of Microorganisms (GCM) 10K type strain sequencing project: providing services to taxonomists for standard genome sequencing and annotation.</title>
        <authorList>
            <consortium name="The Broad Institute Genomics Platform"/>
            <consortium name="The Broad Institute Genome Sequencing Center for Infectious Disease"/>
            <person name="Wu L."/>
            <person name="Ma J."/>
        </authorList>
    </citation>
    <scope>NUCLEOTIDE SEQUENCE [LARGE SCALE GENOMIC DNA]</scope>
    <source>
        <strain evidence="8 9">CGMCC 1.10390</strain>
    </source>
</reference>
<evidence type="ECO:0000259" key="7">
    <source>
        <dbReference type="Pfam" id="PF09335"/>
    </source>
</evidence>
<evidence type="ECO:0000256" key="1">
    <source>
        <dbReference type="ARBA" id="ARBA00004651"/>
    </source>
</evidence>
<evidence type="ECO:0000256" key="6">
    <source>
        <dbReference type="SAM" id="Phobius"/>
    </source>
</evidence>
<keyword evidence="4 6" id="KW-1133">Transmembrane helix</keyword>
<keyword evidence="2" id="KW-1003">Cell membrane</keyword>
<dbReference type="Proteomes" id="UP001597034">
    <property type="component" value="Unassembled WGS sequence"/>
</dbReference>
<evidence type="ECO:0000256" key="5">
    <source>
        <dbReference type="ARBA" id="ARBA00023136"/>
    </source>
</evidence>
<feature type="domain" description="VTT" evidence="7">
    <location>
        <begin position="75"/>
        <end position="192"/>
    </location>
</feature>
<feature type="transmembrane region" description="Helical" evidence="6">
    <location>
        <begin position="51"/>
        <end position="71"/>
    </location>
</feature>
<accession>A0ABD6DNV0</accession>
<evidence type="ECO:0000313" key="8">
    <source>
        <dbReference type="EMBL" id="MFD1646949.1"/>
    </source>
</evidence>
<evidence type="ECO:0000256" key="3">
    <source>
        <dbReference type="ARBA" id="ARBA00022692"/>
    </source>
</evidence>
<evidence type="ECO:0000313" key="9">
    <source>
        <dbReference type="Proteomes" id="UP001597034"/>
    </source>
</evidence>
<keyword evidence="9" id="KW-1185">Reference proteome</keyword>
<organism evidence="8 9">
    <name type="scientific">Haloarchaeobius litoreus</name>
    <dbReference type="NCBI Taxonomy" id="755306"/>
    <lineage>
        <taxon>Archaea</taxon>
        <taxon>Methanobacteriati</taxon>
        <taxon>Methanobacteriota</taxon>
        <taxon>Stenosarchaea group</taxon>
        <taxon>Halobacteria</taxon>
        <taxon>Halobacteriales</taxon>
        <taxon>Halorubellaceae</taxon>
        <taxon>Haloarchaeobius</taxon>
    </lineage>
</organism>
<protein>
    <submittedName>
        <fullName evidence="8">TVP38/TMEM64 family protein</fullName>
    </submittedName>
</protein>
<dbReference type="GO" id="GO:0005886">
    <property type="term" value="C:plasma membrane"/>
    <property type="evidence" value="ECO:0007669"/>
    <property type="project" value="UniProtKB-SubCell"/>
</dbReference>
<proteinExistence type="predicted"/>
<feature type="transmembrane region" description="Helical" evidence="6">
    <location>
        <begin position="199"/>
        <end position="218"/>
    </location>
</feature>
<evidence type="ECO:0000256" key="4">
    <source>
        <dbReference type="ARBA" id="ARBA00022989"/>
    </source>
</evidence>
<name>A0ABD6DNV0_9EURY</name>
<evidence type="ECO:0000256" key="2">
    <source>
        <dbReference type="ARBA" id="ARBA00022475"/>
    </source>
</evidence>
<dbReference type="AlphaFoldDB" id="A0ABD6DNV0"/>
<comment type="caution">
    <text evidence="8">The sequence shown here is derived from an EMBL/GenBank/DDBJ whole genome shotgun (WGS) entry which is preliminary data.</text>
</comment>
<gene>
    <name evidence="8" type="ORF">ACFSBL_14760</name>
</gene>
<keyword evidence="5 6" id="KW-0472">Membrane</keyword>
<dbReference type="InterPro" id="IPR015414">
    <property type="entry name" value="TMEM64"/>
</dbReference>
<comment type="subcellular location">
    <subcellularLocation>
        <location evidence="1">Cell membrane</location>
        <topology evidence="1">Multi-pass membrane protein</topology>
    </subcellularLocation>
</comment>
<keyword evidence="3 6" id="KW-0812">Transmembrane</keyword>
<feature type="transmembrane region" description="Helical" evidence="6">
    <location>
        <begin position="91"/>
        <end position="112"/>
    </location>
</feature>
<feature type="transmembrane region" description="Helical" evidence="6">
    <location>
        <begin position="172"/>
        <end position="193"/>
    </location>
</feature>
<dbReference type="EMBL" id="JBHUDO010000003">
    <property type="protein sequence ID" value="MFD1646949.1"/>
    <property type="molecule type" value="Genomic_DNA"/>
</dbReference>
<feature type="transmembrane region" description="Helical" evidence="6">
    <location>
        <begin position="16"/>
        <end position="39"/>
    </location>
</feature>